<keyword evidence="2" id="KW-1185">Reference proteome</keyword>
<accession>A0A7Z2JIH3</accession>
<dbReference type="AlphaFoldDB" id="A0A7Z2JIH3"/>
<sequence>MANGAVAFRALVDGEEVVCEVSPEALEDHFGARPTRASRLAAFEEHRARIETVALATIPQRLRDKRCQLFSRDFGQAYA</sequence>
<dbReference type="SUPFAM" id="SSF160272">
    <property type="entry name" value="Shew3726-like"/>
    <property type="match status" value="1"/>
</dbReference>
<protein>
    <submittedName>
        <fullName evidence="1">DUF1488 family protein</fullName>
    </submittedName>
</protein>
<dbReference type="Pfam" id="PF07369">
    <property type="entry name" value="DUF1488"/>
    <property type="match status" value="1"/>
</dbReference>
<gene>
    <name evidence="1" type="ORF">FAZ98_33610</name>
</gene>
<evidence type="ECO:0000313" key="2">
    <source>
        <dbReference type="Proteomes" id="UP000433577"/>
    </source>
</evidence>
<dbReference type="Gene3D" id="3.30.160.140">
    <property type="entry name" value="Shew3726-like"/>
    <property type="match status" value="1"/>
</dbReference>
<dbReference type="EMBL" id="CP046916">
    <property type="protein sequence ID" value="QGZ66922.1"/>
    <property type="molecule type" value="Genomic_DNA"/>
</dbReference>
<name>A0A7Z2JIH3_9BURK</name>
<organism evidence="1 2">
    <name type="scientific">Paraburkholderia acidisoli</name>
    <dbReference type="NCBI Taxonomy" id="2571748"/>
    <lineage>
        <taxon>Bacteria</taxon>
        <taxon>Pseudomonadati</taxon>
        <taxon>Pseudomonadota</taxon>
        <taxon>Betaproteobacteria</taxon>
        <taxon>Burkholderiales</taxon>
        <taxon>Burkholderiaceae</taxon>
        <taxon>Paraburkholderia</taxon>
    </lineage>
</organism>
<dbReference type="OrthoDB" id="9100058at2"/>
<proteinExistence type="predicted"/>
<reference evidence="1 2" key="1">
    <citation type="submission" date="2019-12" db="EMBL/GenBank/DDBJ databases">
        <title>Paraburkholderia acidiphila 7Q-K02 sp. nov and Paraburkholderia acidisoli DHF22 sp. nov., two strains isolated from forest soil.</title>
        <authorList>
            <person name="Gao Z."/>
            <person name="Qiu L."/>
        </authorList>
    </citation>
    <scope>NUCLEOTIDE SEQUENCE [LARGE SCALE GENOMIC DNA]</scope>
    <source>
        <strain evidence="1 2">DHF22</strain>
    </source>
</reference>
<dbReference type="Proteomes" id="UP000433577">
    <property type="component" value="Chromosome 4"/>
</dbReference>
<dbReference type="InterPro" id="IPR036692">
    <property type="entry name" value="Shew3726-like_sf"/>
</dbReference>
<evidence type="ECO:0000313" key="1">
    <source>
        <dbReference type="EMBL" id="QGZ66922.1"/>
    </source>
</evidence>
<dbReference type="InterPro" id="IPR009962">
    <property type="entry name" value="DUF1488"/>
</dbReference>
<dbReference type="KEGG" id="pacs:FAZ98_33610"/>